<evidence type="ECO:0008006" key="3">
    <source>
        <dbReference type="Google" id="ProtNLM"/>
    </source>
</evidence>
<name>A0A8H6RSC8_9PEZI</name>
<sequence>MMRPSKADEQKIGEEIAKELEALMFRSMEAINAHQFNPDLDPWTGYAEGFHMNLSTGVRGRVSSKADMLKEFATLTARYKDFKISISNISVNVYTKHDKAELYLNSASTGGPGVPLGMERSSVSVFFFERTQVDDKWWLMREVTLTGMSMARLGRRYGLEVLRFSPRHLSTM</sequence>
<proteinExistence type="predicted"/>
<evidence type="ECO:0000313" key="2">
    <source>
        <dbReference type="Proteomes" id="UP000660729"/>
    </source>
</evidence>
<gene>
    <name evidence="1" type="ORF">HII31_02125</name>
</gene>
<dbReference type="EMBL" id="JABCIY010000025">
    <property type="protein sequence ID" value="KAF7196397.1"/>
    <property type="molecule type" value="Genomic_DNA"/>
</dbReference>
<reference evidence="1" key="1">
    <citation type="submission" date="2020-04" db="EMBL/GenBank/DDBJ databases">
        <title>Draft genome resource of the tomato pathogen Pseudocercospora fuligena.</title>
        <authorList>
            <person name="Zaccaron A."/>
        </authorList>
    </citation>
    <scope>NUCLEOTIDE SEQUENCE</scope>
    <source>
        <strain evidence="1">PF001</strain>
    </source>
</reference>
<evidence type="ECO:0000313" key="1">
    <source>
        <dbReference type="EMBL" id="KAF7196397.1"/>
    </source>
</evidence>
<accession>A0A8H6RSC8</accession>
<comment type="caution">
    <text evidence="1">The sequence shown here is derived from an EMBL/GenBank/DDBJ whole genome shotgun (WGS) entry which is preliminary data.</text>
</comment>
<dbReference type="AlphaFoldDB" id="A0A8H6RSC8"/>
<dbReference type="OrthoDB" id="10580421at2759"/>
<dbReference type="Proteomes" id="UP000660729">
    <property type="component" value="Unassembled WGS sequence"/>
</dbReference>
<organism evidence="1 2">
    <name type="scientific">Pseudocercospora fuligena</name>
    <dbReference type="NCBI Taxonomy" id="685502"/>
    <lineage>
        <taxon>Eukaryota</taxon>
        <taxon>Fungi</taxon>
        <taxon>Dikarya</taxon>
        <taxon>Ascomycota</taxon>
        <taxon>Pezizomycotina</taxon>
        <taxon>Dothideomycetes</taxon>
        <taxon>Dothideomycetidae</taxon>
        <taxon>Mycosphaerellales</taxon>
        <taxon>Mycosphaerellaceae</taxon>
        <taxon>Pseudocercospora</taxon>
    </lineage>
</organism>
<keyword evidence="2" id="KW-1185">Reference proteome</keyword>
<protein>
    <recommendedName>
        <fullName evidence="3">SnoaL-like domain-containing protein</fullName>
    </recommendedName>
</protein>